<comment type="pathway">
    <text evidence="2">Porphyrin-containing compound metabolism.</text>
</comment>
<keyword evidence="12" id="KW-1185">Reference proteome</keyword>
<dbReference type="Proteomes" id="UP000199297">
    <property type="component" value="Unassembled WGS sequence"/>
</dbReference>
<dbReference type="PANTHER" id="PTHR43413">
    <property type="entry name" value="TRANSCRIPTIONAL REGULATOR, ASNC FAMILY"/>
    <property type="match status" value="1"/>
</dbReference>
<sequence length="192" mass="21470">MSQLANVLNITKAPQPSCQAQRLTASKSLSARQQQELRAILEQGLPQVAQPYLAIAEQINASPDQVLAQIALWQEQGLIKRFGLVVKHRQLGFKANAMVVWDIADEQVDAVAKLLSSCPEVSLCYRRPRRLPDWRYNLFCMIHGTDRAIVEAQIAAIVDKFALQAVNKDILFSVKAYKQQGARYTKKGNCHG</sequence>
<dbReference type="PANTHER" id="PTHR43413:SF1">
    <property type="entry name" value="SIROHEME DECARBOXYLASE NIRL SUBUNIT"/>
    <property type="match status" value="1"/>
</dbReference>
<protein>
    <recommendedName>
        <fullName evidence="8">Siroheme decarboxylase NirL subunit</fullName>
        <ecNumber evidence="5">4.1.1.111</ecNumber>
    </recommendedName>
</protein>
<dbReference type="Pfam" id="PF17805">
    <property type="entry name" value="AsnC_trans_reg2"/>
    <property type="match status" value="1"/>
</dbReference>
<evidence type="ECO:0000256" key="3">
    <source>
        <dbReference type="ARBA" id="ARBA00023457"/>
    </source>
</evidence>
<evidence type="ECO:0000256" key="8">
    <source>
        <dbReference type="ARBA" id="ARBA00074756"/>
    </source>
</evidence>
<evidence type="ECO:0000259" key="10">
    <source>
        <dbReference type="Pfam" id="PF22451"/>
    </source>
</evidence>
<dbReference type="FunFam" id="3.30.70.3460:FF:000003">
    <property type="entry name" value="Heme d1 biosynthesis protein NirL"/>
    <property type="match status" value="1"/>
</dbReference>
<dbReference type="Gene3D" id="3.30.70.3460">
    <property type="match status" value="1"/>
</dbReference>
<proteinExistence type="inferred from homology"/>
<feature type="domain" description="Siroheme decarboxylase AsnC-like ligand binding" evidence="9">
    <location>
        <begin position="90"/>
        <end position="178"/>
    </location>
</feature>
<dbReference type="InterPro" id="IPR053953">
    <property type="entry name" value="NirdL-like_HTH"/>
</dbReference>
<comment type="catalytic activity">
    <reaction evidence="7">
        <text>siroheme + 2 H(+) = 12,18-didecarboxysiroheme + 2 CO2</text>
        <dbReference type="Rhea" id="RHEA:19093"/>
        <dbReference type="ChEBI" id="CHEBI:15378"/>
        <dbReference type="ChEBI" id="CHEBI:16526"/>
        <dbReference type="ChEBI" id="CHEBI:60052"/>
        <dbReference type="ChEBI" id="CHEBI:140497"/>
        <dbReference type="EC" id="4.1.1.111"/>
    </reaction>
</comment>
<dbReference type="Pfam" id="PF22451">
    <property type="entry name" value="NirdL-like_HTH"/>
    <property type="match status" value="1"/>
</dbReference>
<comment type="similarity">
    <text evidence="3">Belongs to the Ahb/Nir family.</text>
</comment>
<dbReference type="OrthoDB" id="5568033at2"/>
<evidence type="ECO:0000313" key="12">
    <source>
        <dbReference type="Proteomes" id="UP000199297"/>
    </source>
</evidence>
<accession>A0A1H7M1A9</accession>
<keyword evidence="1" id="KW-0456">Lyase</keyword>
<gene>
    <name evidence="11" type="ORF">SAMN05216262_10556</name>
</gene>
<dbReference type="AlphaFoldDB" id="A0A1H7M1A9"/>
<dbReference type="EC" id="4.1.1.111" evidence="5"/>
<comment type="subunit">
    <text evidence="4">Probably forms a complex composed of NirD, NirL, NirG and NirH. All proteins are required for the total conversion of siroheme to didecarboxysiroheme.</text>
</comment>
<evidence type="ECO:0000256" key="6">
    <source>
        <dbReference type="ARBA" id="ARBA00045291"/>
    </source>
</evidence>
<evidence type="ECO:0000256" key="2">
    <source>
        <dbReference type="ARBA" id="ARBA00023444"/>
    </source>
</evidence>
<dbReference type="EMBL" id="FOBI01000005">
    <property type="protein sequence ID" value="SEL04974.1"/>
    <property type="molecule type" value="Genomic_DNA"/>
</dbReference>
<dbReference type="GO" id="GO:0016829">
    <property type="term" value="F:lyase activity"/>
    <property type="evidence" value="ECO:0007669"/>
    <property type="project" value="UniProtKB-KW"/>
</dbReference>
<evidence type="ECO:0000256" key="1">
    <source>
        <dbReference type="ARBA" id="ARBA00023239"/>
    </source>
</evidence>
<name>A0A1H7M1A9_9GAMM</name>
<feature type="domain" description="Siroheme decarboxylase NirL-like HTH" evidence="10">
    <location>
        <begin position="39"/>
        <end position="79"/>
    </location>
</feature>
<dbReference type="STRING" id="641665.GCA_002104455_03119"/>
<evidence type="ECO:0000256" key="5">
    <source>
        <dbReference type="ARBA" id="ARBA00023471"/>
    </source>
</evidence>
<evidence type="ECO:0000256" key="4">
    <source>
        <dbReference type="ARBA" id="ARBA00023465"/>
    </source>
</evidence>
<dbReference type="InterPro" id="IPR040523">
    <property type="entry name" value="AsnC_trans_reg2"/>
</dbReference>
<evidence type="ECO:0000256" key="7">
    <source>
        <dbReference type="ARBA" id="ARBA00048470"/>
    </source>
</evidence>
<organism evidence="11 12">
    <name type="scientific">Colwellia chukchiensis</name>
    <dbReference type="NCBI Taxonomy" id="641665"/>
    <lineage>
        <taxon>Bacteria</taxon>
        <taxon>Pseudomonadati</taxon>
        <taxon>Pseudomonadota</taxon>
        <taxon>Gammaproteobacteria</taxon>
        <taxon>Alteromonadales</taxon>
        <taxon>Colwelliaceae</taxon>
        <taxon>Colwellia</taxon>
    </lineage>
</organism>
<evidence type="ECO:0000313" key="11">
    <source>
        <dbReference type="EMBL" id="SEL04974.1"/>
    </source>
</evidence>
<dbReference type="RefSeq" id="WP_158088333.1">
    <property type="nucleotide sequence ID" value="NZ_FOBI01000005.1"/>
</dbReference>
<reference evidence="12" key="1">
    <citation type="submission" date="2016-10" db="EMBL/GenBank/DDBJ databases">
        <authorList>
            <person name="Varghese N."/>
            <person name="Submissions S."/>
        </authorList>
    </citation>
    <scope>NUCLEOTIDE SEQUENCE [LARGE SCALE GENOMIC DNA]</scope>
    <source>
        <strain evidence="12">CGMCC 1.9127</strain>
    </source>
</reference>
<dbReference type="InterPro" id="IPR050684">
    <property type="entry name" value="HTH-Siroheme_Decarb"/>
</dbReference>
<evidence type="ECO:0000259" key="9">
    <source>
        <dbReference type="Pfam" id="PF17805"/>
    </source>
</evidence>
<comment type="function">
    <text evidence="6">Involved in heme d1 biosynthesis. Catalyzes the decarboxylation of siroheme into didecarboxysiroheme.</text>
</comment>